<protein>
    <submittedName>
        <fullName evidence="1">DUF2267 domain-containing protein</fullName>
    </submittedName>
</protein>
<dbReference type="InterPro" id="IPR038282">
    <property type="entry name" value="DUF2267_sf"/>
</dbReference>
<organism evidence="1 2">
    <name type="scientific">Micromonospora echinofusca</name>
    <dbReference type="NCBI Taxonomy" id="47858"/>
    <lineage>
        <taxon>Bacteria</taxon>
        <taxon>Bacillati</taxon>
        <taxon>Actinomycetota</taxon>
        <taxon>Actinomycetes</taxon>
        <taxon>Micromonosporales</taxon>
        <taxon>Micromonosporaceae</taxon>
        <taxon>Micromonospora</taxon>
    </lineage>
</organism>
<name>A0ABS3VVJ3_MICEH</name>
<accession>A0ABS3VVJ3</accession>
<gene>
    <name evidence="1" type="ORF">GSF22_21510</name>
</gene>
<proteinExistence type="predicted"/>
<evidence type="ECO:0000313" key="1">
    <source>
        <dbReference type="EMBL" id="MBO4208567.1"/>
    </source>
</evidence>
<evidence type="ECO:0000313" key="2">
    <source>
        <dbReference type="Proteomes" id="UP000823521"/>
    </source>
</evidence>
<sequence>MNYDTFIDQVARRAHVASAQAVDLTRGALATLAERLTGGEALDLAAQLPQPLQSVVRPLPAAEAADRFDAAEFVRRVAARAGVDDQQARDGVRAVFTTVREAVTGGEFDDLMAQLPRDYREMVEPALAPGATRRHG</sequence>
<dbReference type="Proteomes" id="UP000823521">
    <property type="component" value="Unassembled WGS sequence"/>
</dbReference>
<reference evidence="1 2" key="1">
    <citation type="submission" date="2019-12" db="EMBL/GenBank/DDBJ databases">
        <title>Whole genome sequencing of endophytic Actinobacterium Micromonospora sp. MPMI6T.</title>
        <authorList>
            <person name="Evv R."/>
            <person name="Podile A.R."/>
        </authorList>
    </citation>
    <scope>NUCLEOTIDE SEQUENCE [LARGE SCALE GENOMIC DNA]</scope>
    <source>
        <strain evidence="1 2">MPMI6</strain>
    </source>
</reference>
<dbReference type="RefSeq" id="WP_208815555.1">
    <property type="nucleotide sequence ID" value="NZ_WVUH01000208.1"/>
</dbReference>
<dbReference type="InterPro" id="IPR018727">
    <property type="entry name" value="DUF2267"/>
</dbReference>
<comment type="caution">
    <text evidence="1">The sequence shown here is derived from an EMBL/GenBank/DDBJ whole genome shotgun (WGS) entry which is preliminary data.</text>
</comment>
<dbReference type="EMBL" id="WVUH01000208">
    <property type="protein sequence ID" value="MBO4208567.1"/>
    <property type="molecule type" value="Genomic_DNA"/>
</dbReference>
<dbReference type="Gene3D" id="1.10.490.110">
    <property type="entry name" value="Uncharacterized conserved protein DUF2267"/>
    <property type="match status" value="1"/>
</dbReference>
<keyword evidence="2" id="KW-1185">Reference proteome</keyword>
<dbReference type="Pfam" id="PF10025">
    <property type="entry name" value="DUF2267"/>
    <property type="match status" value="1"/>
</dbReference>